<evidence type="ECO:0000313" key="5">
    <source>
        <dbReference type="Proteomes" id="UP000546162"/>
    </source>
</evidence>
<reference evidence="4 5" key="1">
    <citation type="submission" date="2020-08" db="EMBL/GenBank/DDBJ databases">
        <title>Sequencing the genomes of 1000 actinobacteria strains.</title>
        <authorList>
            <person name="Klenk H.-P."/>
        </authorList>
    </citation>
    <scope>NUCLEOTIDE SEQUENCE [LARGE SCALE GENOMIC DNA]</scope>
    <source>
        <strain evidence="4 5">DSM 45809</strain>
    </source>
</reference>
<dbReference type="GO" id="GO:0050126">
    <property type="term" value="F:N-carbamoylputrescine amidase activity"/>
    <property type="evidence" value="ECO:0007669"/>
    <property type="project" value="TreeGrafter"/>
</dbReference>
<sequence>MTRIACWQAACRPGGVPDFLRRLESAADRAAAGGARLLVTPEMSLAGYPLHAAGLAEAAEPVDGRWHEAVRSIARRTGVAIVYGWPERDAETVYNSVRLVSAQSREEVVYRKTHLFGEIDRAWFTAGDVPVVQAAVDGLRIGLLVCYDVEFPELVRAHALAGTQLLVVPTALMEPWQIVARTLVPARAFESQLYIAYTNWIGDRQALRFCGLSTIAAPDGRTIVAEPGVETLLTGEIYPEIIAAARRETTYLSDLRPGLYGASAAGTAGTAPTSESR</sequence>
<accession>A0A7W7M7Z1</accession>
<dbReference type="InterPro" id="IPR003010">
    <property type="entry name" value="C-N_Hydrolase"/>
</dbReference>
<comment type="similarity">
    <text evidence="1">Belongs to the carbon-nitrogen hydrolase superfamily. NIT1/NIT2 family.</text>
</comment>
<dbReference type="PANTHER" id="PTHR43674:SF2">
    <property type="entry name" value="BETA-UREIDOPROPIONASE"/>
    <property type="match status" value="1"/>
</dbReference>
<dbReference type="InterPro" id="IPR050345">
    <property type="entry name" value="Aliph_Amidase/BUP"/>
</dbReference>
<evidence type="ECO:0000259" key="3">
    <source>
        <dbReference type="PROSITE" id="PS50263"/>
    </source>
</evidence>
<dbReference type="Proteomes" id="UP000546162">
    <property type="component" value="Unassembled WGS sequence"/>
</dbReference>
<keyword evidence="5" id="KW-1185">Reference proteome</keyword>
<evidence type="ECO:0000313" key="4">
    <source>
        <dbReference type="EMBL" id="MBB4740387.1"/>
    </source>
</evidence>
<evidence type="ECO:0000256" key="2">
    <source>
        <dbReference type="ARBA" id="ARBA00022801"/>
    </source>
</evidence>
<comment type="caution">
    <text evidence="4">The sequence shown here is derived from an EMBL/GenBank/DDBJ whole genome shotgun (WGS) entry which is preliminary data.</text>
</comment>
<dbReference type="RefSeq" id="WP_185040911.1">
    <property type="nucleotide sequence ID" value="NZ_BAABFG010000005.1"/>
</dbReference>
<dbReference type="PROSITE" id="PS01227">
    <property type="entry name" value="UPF0012"/>
    <property type="match status" value="1"/>
</dbReference>
<feature type="domain" description="CN hydrolase" evidence="3">
    <location>
        <begin position="2"/>
        <end position="239"/>
    </location>
</feature>
<evidence type="ECO:0000256" key="1">
    <source>
        <dbReference type="ARBA" id="ARBA00010613"/>
    </source>
</evidence>
<organism evidence="4 5">
    <name type="scientific">Actinoplanes octamycinicus</name>
    <dbReference type="NCBI Taxonomy" id="135948"/>
    <lineage>
        <taxon>Bacteria</taxon>
        <taxon>Bacillati</taxon>
        <taxon>Actinomycetota</taxon>
        <taxon>Actinomycetes</taxon>
        <taxon>Micromonosporales</taxon>
        <taxon>Micromonosporaceae</taxon>
        <taxon>Actinoplanes</taxon>
    </lineage>
</organism>
<dbReference type="PANTHER" id="PTHR43674">
    <property type="entry name" value="NITRILASE C965.09-RELATED"/>
    <property type="match status" value="1"/>
</dbReference>
<dbReference type="Pfam" id="PF00795">
    <property type="entry name" value="CN_hydrolase"/>
    <property type="match status" value="1"/>
</dbReference>
<dbReference type="PROSITE" id="PS50263">
    <property type="entry name" value="CN_HYDROLASE"/>
    <property type="match status" value="1"/>
</dbReference>
<dbReference type="GO" id="GO:0033388">
    <property type="term" value="P:putrescine biosynthetic process from arginine"/>
    <property type="evidence" value="ECO:0007669"/>
    <property type="project" value="TreeGrafter"/>
</dbReference>
<name>A0A7W7M7Z1_9ACTN</name>
<protein>
    <submittedName>
        <fullName evidence="4">Putative amidohydrolase</fullName>
    </submittedName>
</protein>
<dbReference type="Gene3D" id="3.60.110.10">
    <property type="entry name" value="Carbon-nitrogen hydrolase"/>
    <property type="match status" value="1"/>
</dbReference>
<proteinExistence type="inferred from homology"/>
<dbReference type="InterPro" id="IPR044083">
    <property type="entry name" value="RamA-like"/>
</dbReference>
<gene>
    <name evidence="4" type="ORF">BJY16_003846</name>
</gene>
<dbReference type="InterPro" id="IPR036526">
    <property type="entry name" value="C-N_Hydrolase_sf"/>
</dbReference>
<dbReference type="EMBL" id="JACHNB010000001">
    <property type="protein sequence ID" value="MBB4740387.1"/>
    <property type="molecule type" value="Genomic_DNA"/>
</dbReference>
<keyword evidence="2 4" id="KW-0378">Hydrolase</keyword>
<dbReference type="CDD" id="cd07576">
    <property type="entry name" value="R-amidase_like"/>
    <property type="match status" value="1"/>
</dbReference>
<dbReference type="AlphaFoldDB" id="A0A7W7M7Z1"/>
<dbReference type="SUPFAM" id="SSF56317">
    <property type="entry name" value="Carbon-nitrogen hydrolase"/>
    <property type="match status" value="1"/>
</dbReference>
<dbReference type="InterPro" id="IPR001110">
    <property type="entry name" value="UPF0012_CS"/>
</dbReference>